<dbReference type="PANTHER" id="PTHR24291">
    <property type="entry name" value="CYTOCHROME P450 FAMILY 4"/>
    <property type="match status" value="1"/>
</dbReference>
<accession>A0A3D9V647</accession>
<dbReference type="Pfam" id="PF00067">
    <property type="entry name" value="p450"/>
    <property type="match status" value="2"/>
</dbReference>
<organism evidence="9 10">
    <name type="scientific">Thermasporomyces composti</name>
    <dbReference type="NCBI Taxonomy" id="696763"/>
    <lineage>
        <taxon>Bacteria</taxon>
        <taxon>Bacillati</taxon>
        <taxon>Actinomycetota</taxon>
        <taxon>Actinomycetes</taxon>
        <taxon>Propionibacteriales</taxon>
        <taxon>Nocardioidaceae</taxon>
        <taxon>Thermasporomyces</taxon>
    </lineage>
</organism>
<dbReference type="PRINTS" id="PR00385">
    <property type="entry name" value="P450"/>
</dbReference>
<dbReference type="Proteomes" id="UP000256485">
    <property type="component" value="Unassembled WGS sequence"/>
</dbReference>
<sequence>MAVLGGLLLRRDPLTLIDHVVREHHRLAYVRLGSEHVYLLSHPDLVHELFVTRGRQLRKGRALERIRLLLGDGLLTSEGERHRAQRRLIQPALHGDRLATYLPVMVATARRYDRRWRDGSEIDMAREMSTLTLEVVGRALFGSDLTDIADPVASALGTLLDGSPRHLLPGIDLLLRVRTPAQARLMRAVDTLDRIVREVIARRRAAPAGTDLLATLLTQIDDDTLVRDEAMTLLLAGHETTATALTWTWWLLAKHPEVAAWLHEELDQVHLGHQGPDHTGCSGATDQQATNLATRAGPPAAVTRPGPSALLDRLPRTRAVLAEAMRLRPPSWILGRRTLCDVELDGWTLPAGSLCVASQWALHRDPRFWSEPESFQPQRWLTPDGHFDESAPGQPRAAYLPFGLGARICVGLAFAWTEGTLVLATLARRWAPTPVPGQVVTPRPAVTLRPSAMRMVLRART</sequence>
<dbReference type="InterPro" id="IPR001128">
    <property type="entry name" value="Cyt_P450"/>
</dbReference>
<evidence type="ECO:0000313" key="10">
    <source>
        <dbReference type="Proteomes" id="UP000256485"/>
    </source>
</evidence>
<protein>
    <submittedName>
        <fullName evidence="9">Cytochrome P450</fullName>
    </submittedName>
</protein>
<dbReference type="GO" id="GO:0016705">
    <property type="term" value="F:oxidoreductase activity, acting on paired donors, with incorporation or reduction of molecular oxygen"/>
    <property type="evidence" value="ECO:0007669"/>
    <property type="project" value="InterPro"/>
</dbReference>
<comment type="similarity">
    <text evidence="1 8">Belongs to the cytochrome P450 family.</text>
</comment>
<evidence type="ECO:0000256" key="7">
    <source>
        <dbReference type="PIRSR" id="PIRSR602401-1"/>
    </source>
</evidence>
<dbReference type="PROSITE" id="PS00086">
    <property type="entry name" value="CYTOCHROME_P450"/>
    <property type="match status" value="1"/>
</dbReference>
<gene>
    <name evidence="9" type="ORF">DFJ64_1023</name>
</gene>
<dbReference type="GO" id="GO:0004497">
    <property type="term" value="F:monooxygenase activity"/>
    <property type="evidence" value="ECO:0007669"/>
    <property type="project" value="UniProtKB-KW"/>
</dbReference>
<comment type="caution">
    <text evidence="9">The sequence shown here is derived from an EMBL/GenBank/DDBJ whole genome shotgun (WGS) entry which is preliminary data.</text>
</comment>
<dbReference type="InterPro" id="IPR036396">
    <property type="entry name" value="Cyt_P450_sf"/>
</dbReference>
<evidence type="ECO:0000256" key="5">
    <source>
        <dbReference type="ARBA" id="ARBA00023004"/>
    </source>
</evidence>
<reference evidence="9 10" key="1">
    <citation type="submission" date="2018-08" db="EMBL/GenBank/DDBJ databases">
        <title>Sequencing the genomes of 1000 actinobacteria strains.</title>
        <authorList>
            <person name="Klenk H.-P."/>
        </authorList>
    </citation>
    <scope>NUCLEOTIDE SEQUENCE [LARGE SCALE GENOMIC DNA]</scope>
    <source>
        <strain evidence="9 10">DSM 22891</strain>
    </source>
</reference>
<dbReference type="Gene3D" id="1.10.630.10">
    <property type="entry name" value="Cytochrome P450"/>
    <property type="match status" value="1"/>
</dbReference>
<evidence type="ECO:0000256" key="6">
    <source>
        <dbReference type="ARBA" id="ARBA00023033"/>
    </source>
</evidence>
<dbReference type="InterPro" id="IPR050196">
    <property type="entry name" value="Cytochrome_P450_Monoox"/>
</dbReference>
<evidence type="ECO:0000256" key="4">
    <source>
        <dbReference type="ARBA" id="ARBA00023002"/>
    </source>
</evidence>
<keyword evidence="5 7" id="KW-0408">Iron</keyword>
<dbReference type="InterPro" id="IPR017972">
    <property type="entry name" value="Cyt_P450_CS"/>
</dbReference>
<dbReference type="EMBL" id="QTUC01000001">
    <property type="protein sequence ID" value="REF35640.1"/>
    <property type="molecule type" value="Genomic_DNA"/>
</dbReference>
<dbReference type="PRINTS" id="PR00463">
    <property type="entry name" value="EP450I"/>
</dbReference>
<comment type="cofactor">
    <cofactor evidence="7">
        <name>heme</name>
        <dbReference type="ChEBI" id="CHEBI:30413"/>
    </cofactor>
</comment>
<name>A0A3D9V647_THECX</name>
<keyword evidence="4 8" id="KW-0560">Oxidoreductase</keyword>
<dbReference type="PANTHER" id="PTHR24291:SF50">
    <property type="entry name" value="BIFUNCTIONAL ALBAFLAVENONE MONOOXYGENASE_TERPENE SYNTHASE"/>
    <property type="match status" value="1"/>
</dbReference>
<keyword evidence="2 7" id="KW-0349">Heme</keyword>
<evidence type="ECO:0000256" key="8">
    <source>
        <dbReference type="RuleBase" id="RU000461"/>
    </source>
</evidence>
<evidence type="ECO:0000256" key="3">
    <source>
        <dbReference type="ARBA" id="ARBA00022723"/>
    </source>
</evidence>
<dbReference type="SUPFAM" id="SSF48264">
    <property type="entry name" value="Cytochrome P450"/>
    <property type="match status" value="1"/>
</dbReference>
<keyword evidence="6 8" id="KW-0503">Monooxygenase</keyword>
<keyword evidence="10" id="KW-1185">Reference proteome</keyword>
<evidence type="ECO:0000313" key="9">
    <source>
        <dbReference type="EMBL" id="REF35640.1"/>
    </source>
</evidence>
<evidence type="ECO:0000256" key="1">
    <source>
        <dbReference type="ARBA" id="ARBA00010617"/>
    </source>
</evidence>
<dbReference type="AlphaFoldDB" id="A0A3D9V647"/>
<evidence type="ECO:0000256" key="2">
    <source>
        <dbReference type="ARBA" id="ARBA00022617"/>
    </source>
</evidence>
<dbReference type="GO" id="GO:0020037">
    <property type="term" value="F:heme binding"/>
    <property type="evidence" value="ECO:0007669"/>
    <property type="project" value="InterPro"/>
</dbReference>
<dbReference type="InterPro" id="IPR002401">
    <property type="entry name" value="Cyt_P450_E_grp-I"/>
</dbReference>
<proteinExistence type="inferred from homology"/>
<dbReference type="GO" id="GO:0005506">
    <property type="term" value="F:iron ion binding"/>
    <property type="evidence" value="ECO:0007669"/>
    <property type="project" value="InterPro"/>
</dbReference>
<keyword evidence="3 7" id="KW-0479">Metal-binding</keyword>
<feature type="binding site" description="axial binding residue" evidence="7">
    <location>
        <position position="409"/>
    </location>
    <ligand>
        <name>heme</name>
        <dbReference type="ChEBI" id="CHEBI:30413"/>
    </ligand>
    <ligandPart>
        <name>Fe</name>
        <dbReference type="ChEBI" id="CHEBI:18248"/>
    </ligandPart>
</feature>